<keyword evidence="6" id="KW-1185">Reference proteome</keyword>
<organism evidence="5 6">
    <name type="scientific">Brevibacillus thermoruber</name>
    <dbReference type="NCBI Taxonomy" id="33942"/>
    <lineage>
        <taxon>Bacteria</taxon>
        <taxon>Bacillati</taxon>
        <taxon>Bacillota</taxon>
        <taxon>Bacilli</taxon>
        <taxon>Bacillales</taxon>
        <taxon>Paenibacillaceae</taxon>
        <taxon>Brevibacillus</taxon>
    </lineage>
</organism>
<dbReference type="Gene3D" id="3.60.15.10">
    <property type="entry name" value="Ribonuclease Z/Hydroxyacylglutathione hydrolase-like"/>
    <property type="match status" value="1"/>
</dbReference>
<dbReference type="InterPro" id="IPR001279">
    <property type="entry name" value="Metallo-B-lactamas"/>
</dbReference>
<comment type="function">
    <text evidence="2">Counteracts the endogenous Pycsar antiviral defense system. Phosphodiesterase that enables metal-dependent hydrolysis of host cyclic nucleotide Pycsar defense signals such as cCMP and cUMP.</text>
</comment>
<evidence type="ECO:0000256" key="3">
    <source>
        <dbReference type="ARBA" id="ARBA00048505"/>
    </source>
</evidence>
<dbReference type="EMBL" id="JAPYYP010000004">
    <property type="protein sequence ID" value="MDA5107869.1"/>
    <property type="molecule type" value="Genomic_DNA"/>
</dbReference>
<dbReference type="PANTHER" id="PTHR30619">
    <property type="entry name" value="DNA INTERNALIZATION/COMPETENCE PROTEIN COMEC/REC2"/>
    <property type="match status" value="1"/>
</dbReference>
<sequence length="228" mass="26509">MYPVKFKFHNVGQGLFYSANINGTVVVYDCGADKQNFKNLNNAINNFKKSLKRIDLLVLSHFHEDHVSGLDKLLDGVDLDTVIIPYLTPLDRLQLALGQKLNQWYIQFLSDPIIYLLRRATRVVVISGENEEPFDYPDQITPDPNNDSSVNIHNLSDDPDFKEFVLKQEGGGDLQQYIEARKLFFKKHDGVVFLKNKWIFRFFNYKVSTKKHYTFFNELRKAKIVESV</sequence>
<dbReference type="InterPro" id="IPR052159">
    <property type="entry name" value="Competence_DNA_uptake"/>
</dbReference>
<feature type="domain" description="Metallo-beta-lactamase" evidence="4">
    <location>
        <begin position="20"/>
        <end position="85"/>
    </location>
</feature>
<dbReference type="Pfam" id="PF00753">
    <property type="entry name" value="Lactamase_B"/>
    <property type="match status" value="1"/>
</dbReference>
<dbReference type="AlphaFoldDB" id="A0A9X3Z2Q2"/>
<name>A0A9X3Z2Q2_9BACL</name>
<dbReference type="RefSeq" id="WP_271139664.1">
    <property type="nucleotide sequence ID" value="NZ_JAPYYP010000004.1"/>
</dbReference>
<evidence type="ECO:0000256" key="1">
    <source>
        <dbReference type="ARBA" id="ARBA00034221"/>
    </source>
</evidence>
<evidence type="ECO:0000313" key="5">
    <source>
        <dbReference type="EMBL" id="MDA5107869.1"/>
    </source>
</evidence>
<evidence type="ECO:0000259" key="4">
    <source>
        <dbReference type="Pfam" id="PF00753"/>
    </source>
</evidence>
<dbReference type="InterPro" id="IPR036866">
    <property type="entry name" value="RibonucZ/Hydroxyglut_hydro"/>
</dbReference>
<dbReference type="Proteomes" id="UP001151071">
    <property type="component" value="Unassembled WGS sequence"/>
</dbReference>
<evidence type="ECO:0000313" key="6">
    <source>
        <dbReference type="Proteomes" id="UP001151071"/>
    </source>
</evidence>
<comment type="catalytic activity">
    <reaction evidence="1">
        <text>3',5'-cyclic CMP + H2O = CMP + H(+)</text>
        <dbReference type="Rhea" id="RHEA:72675"/>
        <dbReference type="ChEBI" id="CHEBI:15377"/>
        <dbReference type="ChEBI" id="CHEBI:15378"/>
        <dbReference type="ChEBI" id="CHEBI:58003"/>
        <dbReference type="ChEBI" id="CHEBI:60377"/>
    </reaction>
    <physiologicalReaction direction="left-to-right" evidence="1">
        <dbReference type="Rhea" id="RHEA:72676"/>
    </physiologicalReaction>
</comment>
<evidence type="ECO:0000256" key="2">
    <source>
        <dbReference type="ARBA" id="ARBA00034301"/>
    </source>
</evidence>
<protein>
    <submittedName>
        <fullName evidence="5">MBL fold metallo-hydrolase</fullName>
    </submittedName>
</protein>
<comment type="caution">
    <text evidence="5">The sequence shown here is derived from an EMBL/GenBank/DDBJ whole genome shotgun (WGS) entry which is preliminary data.</text>
</comment>
<gene>
    <name evidence="5" type="ORF">O3V59_05830</name>
</gene>
<dbReference type="PANTHER" id="PTHR30619:SF1">
    <property type="entry name" value="RECOMBINATION PROTEIN 2"/>
    <property type="match status" value="1"/>
</dbReference>
<dbReference type="SUPFAM" id="SSF56281">
    <property type="entry name" value="Metallo-hydrolase/oxidoreductase"/>
    <property type="match status" value="1"/>
</dbReference>
<accession>A0A9X3Z2Q2</accession>
<reference evidence="5" key="1">
    <citation type="submission" date="2022-12" db="EMBL/GenBank/DDBJ databases">
        <title>Draft genome sequence of the thermophilic strain Brevibacillus thermoruber HT42, isolated from Los Humeros, Puebla, Mexico, with biotechnological potential.</title>
        <authorList>
            <person name="Lara Sanchez J."/>
            <person name="Solis Palacios R."/>
            <person name="Bustos Baena A.S."/>
            <person name="Ruz Baez A.E."/>
            <person name="Espinosa Luna G."/>
            <person name="Oliart Ros R.M."/>
        </authorList>
    </citation>
    <scope>NUCLEOTIDE SEQUENCE</scope>
    <source>
        <strain evidence="5">HT42</strain>
    </source>
</reference>
<comment type="catalytic activity">
    <reaction evidence="3">
        <text>3',5'-cyclic UMP + H2O = UMP + H(+)</text>
        <dbReference type="Rhea" id="RHEA:70575"/>
        <dbReference type="ChEBI" id="CHEBI:15377"/>
        <dbReference type="ChEBI" id="CHEBI:15378"/>
        <dbReference type="ChEBI" id="CHEBI:57865"/>
        <dbReference type="ChEBI" id="CHEBI:184387"/>
    </reaction>
    <physiologicalReaction direction="left-to-right" evidence="3">
        <dbReference type="Rhea" id="RHEA:70576"/>
    </physiologicalReaction>
</comment>
<proteinExistence type="predicted"/>